<dbReference type="Gene3D" id="3.60.15.10">
    <property type="entry name" value="Ribonuclease Z/Hydroxyacylglutathione hydrolase-like"/>
    <property type="match status" value="2"/>
</dbReference>
<keyword evidence="5" id="KW-0819">tRNA processing</keyword>
<feature type="compositionally biased region" description="Basic and acidic residues" evidence="11">
    <location>
        <begin position="1424"/>
        <end position="1441"/>
    </location>
</feature>
<dbReference type="Proteomes" id="UP000664521">
    <property type="component" value="Unassembled WGS sequence"/>
</dbReference>
<feature type="compositionally biased region" description="Basic and acidic residues" evidence="11">
    <location>
        <begin position="296"/>
        <end position="312"/>
    </location>
</feature>
<proteinExistence type="inferred from homology"/>
<keyword evidence="8" id="KW-0255">Endonuclease</keyword>
<protein>
    <recommendedName>
        <fullName evidence="4">ribonuclease Z</fullName>
        <ecNumber evidence="4">3.1.26.11</ecNumber>
    </recommendedName>
</protein>
<dbReference type="InterPro" id="IPR036866">
    <property type="entry name" value="RibonucZ/Hydroxyglut_hydro"/>
</dbReference>
<keyword evidence="14" id="KW-1185">Reference proteome</keyword>
<dbReference type="PANTHER" id="PTHR12553:SF49">
    <property type="entry name" value="ZINC PHOSPHODIESTERASE ELAC PROTEIN 2"/>
    <property type="match status" value="1"/>
</dbReference>
<feature type="region of interest" description="Disordered" evidence="11">
    <location>
        <begin position="282"/>
        <end position="312"/>
    </location>
</feature>
<organism evidence="13 14">
    <name type="scientific">Heterodermia speciosa</name>
    <dbReference type="NCBI Taxonomy" id="116794"/>
    <lineage>
        <taxon>Eukaryota</taxon>
        <taxon>Fungi</taxon>
        <taxon>Dikarya</taxon>
        <taxon>Ascomycota</taxon>
        <taxon>Pezizomycotina</taxon>
        <taxon>Lecanoromycetes</taxon>
        <taxon>OSLEUM clade</taxon>
        <taxon>Lecanoromycetidae</taxon>
        <taxon>Caliciales</taxon>
        <taxon>Physciaceae</taxon>
        <taxon>Heterodermia</taxon>
    </lineage>
</organism>
<evidence type="ECO:0000256" key="7">
    <source>
        <dbReference type="ARBA" id="ARBA00022723"/>
    </source>
</evidence>
<dbReference type="SUPFAM" id="SSF56281">
    <property type="entry name" value="Metallo-hydrolase/oxidoreductase"/>
    <property type="match status" value="2"/>
</dbReference>
<evidence type="ECO:0000256" key="4">
    <source>
        <dbReference type="ARBA" id="ARBA00012477"/>
    </source>
</evidence>
<comment type="similarity">
    <text evidence="3">Belongs to the RNase Z family.</text>
</comment>
<evidence type="ECO:0000256" key="3">
    <source>
        <dbReference type="ARBA" id="ARBA00007823"/>
    </source>
</evidence>
<comment type="cofactor">
    <cofactor evidence="2">
        <name>Zn(2+)</name>
        <dbReference type="ChEBI" id="CHEBI:29105"/>
    </cofactor>
</comment>
<dbReference type="InterPro" id="IPR047151">
    <property type="entry name" value="RNZ2-like"/>
</dbReference>
<gene>
    <name evidence="13" type="ORF">HETSPECPRED_007305</name>
</gene>
<comment type="caution">
    <text evidence="13">The sequence shown here is derived from an EMBL/GenBank/DDBJ whole genome shotgun (WGS) entry which is preliminary data.</text>
</comment>
<comment type="catalytic activity">
    <reaction evidence="1">
        <text>Endonucleolytic cleavage of RNA, removing extra 3' nucleotides from tRNA precursor, generating 3' termini of tRNAs. A 3'-hydroxy group is left at the tRNA terminus and a 5'-phosphoryl group is left at the trailer molecule.</text>
        <dbReference type="EC" id="3.1.26.11"/>
    </reaction>
</comment>
<feature type="compositionally biased region" description="Basic and acidic residues" evidence="11">
    <location>
        <begin position="1389"/>
        <end position="1400"/>
    </location>
</feature>
<evidence type="ECO:0000256" key="10">
    <source>
        <dbReference type="ARBA" id="ARBA00022833"/>
    </source>
</evidence>
<evidence type="ECO:0000256" key="6">
    <source>
        <dbReference type="ARBA" id="ARBA00022722"/>
    </source>
</evidence>
<evidence type="ECO:0000256" key="5">
    <source>
        <dbReference type="ARBA" id="ARBA00022694"/>
    </source>
</evidence>
<accession>A0A8H3FNA1</accession>
<evidence type="ECO:0000313" key="14">
    <source>
        <dbReference type="Proteomes" id="UP000664521"/>
    </source>
</evidence>
<feature type="region of interest" description="Disordered" evidence="11">
    <location>
        <begin position="1070"/>
        <end position="1158"/>
    </location>
</feature>
<feature type="compositionally biased region" description="Polar residues" evidence="11">
    <location>
        <begin position="1527"/>
        <end position="1548"/>
    </location>
</feature>
<feature type="region of interest" description="Disordered" evidence="11">
    <location>
        <begin position="1322"/>
        <end position="1351"/>
    </location>
</feature>
<dbReference type="OrthoDB" id="527344at2759"/>
<keyword evidence="6" id="KW-0540">Nuclease</keyword>
<feature type="region of interest" description="Disordered" evidence="11">
    <location>
        <begin position="1474"/>
        <end position="1559"/>
    </location>
</feature>
<evidence type="ECO:0000256" key="11">
    <source>
        <dbReference type="SAM" id="MobiDB-lite"/>
    </source>
</evidence>
<feature type="compositionally biased region" description="Polar residues" evidence="11">
    <location>
        <begin position="953"/>
        <end position="967"/>
    </location>
</feature>
<feature type="region of interest" description="Disordered" evidence="11">
    <location>
        <begin position="734"/>
        <end position="753"/>
    </location>
</feature>
<dbReference type="EC" id="3.1.26.11" evidence="4"/>
<keyword evidence="10" id="KW-0862">Zinc</keyword>
<reference evidence="13" key="1">
    <citation type="submission" date="2021-03" db="EMBL/GenBank/DDBJ databases">
        <authorList>
            <person name="Tagirdzhanova G."/>
        </authorList>
    </citation>
    <scope>NUCLEOTIDE SEQUENCE</scope>
</reference>
<dbReference type="EMBL" id="CAJPDS010000050">
    <property type="protein sequence ID" value="CAF9929171.1"/>
    <property type="molecule type" value="Genomic_DNA"/>
</dbReference>
<feature type="region of interest" description="Disordered" evidence="11">
    <location>
        <begin position="1372"/>
        <end position="1441"/>
    </location>
</feature>
<dbReference type="Pfam" id="PF13691">
    <property type="entry name" value="Lactamase_B_4"/>
    <property type="match status" value="1"/>
</dbReference>
<keyword evidence="9" id="KW-0378">Hydrolase</keyword>
<evidence type="ECO:0000256" key="1">
    <source>
        <dbReference type="ARBA" id="ARBA00000402"/>
    </source>
</evidence>
<sequence length="1594" mass="176774">MRNLASGRPLIKATQAVKTNLRPGFANPPKVSVSGLRGDSKHDQILPPKPRWLSDFHITILEGLFARLDDYQKRIFARLFPLLPGGQRYLEYQSIADKKKMKSYIQFITTPTADTPGTCLLLHFDDKRYVIGNIHEGLQRAGAQMGFRLTRVHDIFVTGKTEWKTTGGLLGLVITLADSTQAVSLSLAKLAKKKLQDRTGGTAQSLPRPSESDITASKPVMNIHGGPNLMHLIATARRFIFRKGAPLRVQEAEGHGHGIVNVDREPDWADANIQVWNMAITNSAPTSSPMSPRKRSFTEFSDHPDQKDEDQELRRHVISEMFDSSWRMDILEEKPLSEVPGLETAMFIRDPDTKTLRRYFPSPSDDGTPLPDINVLVRKAWPGALIDKLPGCEPSPVAMSYIIRGHRRRGKFLDRKARALGVPSGPTFGRLAKGESVQSQDGNTITPDMVMEKDREGGGVAVIDLPSKEYVENLINRPEWNSETITAGIGAVIWLLGPGVGQDPQIRAFMTGHPQWKHIISSADSCPNYLAMSSSANSAISLNRFNNDIFPIPVFDNNVPSQHGSLIDEKTSVAGVLAAQRGLMCQLEPTFEIHDTQVFPFLNTEKVLKSVPKKALDLARFANEEIASESTNSKANQDLPSGDAEIITLGTGSSVPSKYRNVSATLLRVPGSGSYLLDCGEGTLGQLRRVYGDEGLKEVLRDLKLIWISHLHADHHLGTVSIVKAWRDEVHGQDGLQHDIQSPDQSQDTSPFSSVTEITNPVQVLEQENRLVIVGTGQMINWLKEYAGVEDFGQHKTVLLENDALRKATGLSDLVACQVPHCNDAQAVALTFPTGFKFSYSGDCRPCEEFVRIGKGSTVLLHEATFDDERQGDAEAKKHSTISEAIVVGMAMRAKRIVLTHFSQRYQKIPIMKDMRFVGVSLEKMEEAEESDIPIVDIATADLPTRASEDDSLPQNNDTTETNSTLGNVVGSEPSGYTEDASVQSMRSPKKTPEAKVPTSVNSKSESFGTMIPPSVTDIKVCVAFDYMRVKVKDIAHMEKYAPALIELFKQDDTEDNVEGISVERVSDEIAKKGKKRDESDDEDARKEDKKKSNGRINRDKSAKPSQRDKEENDKNREKESQNKEEKGQEEKGEGKGREEVGQGERDRRESVKGAADTNARLLDDHKIFTTELPLETHVSANIIPLGDRGKEQVQRRISMPENSEFIVGHDVWHDCIRSSFGVVSSRISRAIANPKKEWVDIWPDNKSENVTGIEAQGQEGTFSVVTTNITMYAHANKSPLRTKLRIQGHLANSGVPIPDSRFLAKGKFPIRFRWPKPVCELPTGLRNTGKGSSKRPKSTKRGASTRPRITRRVSSLKIRWEIEVSTAGLTRRRDDGQNCPRPVFDSRITGREASAEERSSLASSEDLDRFQEQPTQETSIQKLSRDPANHPDIVRPLEDFSKDPQISDLLLRTRAQALLNNPSPSTIIRLVVRHPIPKPPDNSPKDIKNKKSTKEEKGTKQERATKEEKVTTHDRAIDSLMRVLAPTSTSPPQKSASYSASHGSQAMKQPRSGEITEPGWRKALERVALSVEGDVADADHLAQCKKGSEISVR</sequence>
<feature type="compositionally biased region" description="Polar residues" evidence="11">
    <location>
        <begin position="1413"/>
        <end position="1423"/>
    </location>
</feature>
<feature type="region of interest" description="Disordered" evidence="11">
    <location>
        <begin position="946"/>
        <end position="1007"/>
    </location>
</feature>
<dbReference type="GO" id="GO:1990180">
    <property type="term" value="P:mitochondrial tRNA 3'-end processing"/>
    <property type="evidence" value="ECO:0007669"/>
    <property type="project" value="TreeGrafter"/>
</dbReference>
<evidence type="ECO:0000256" key="9">
    <source>
        <dbReference type="ARBA" id="ARBA00022801"/>
    </source>
</evidence>
<keyword evidence="7" id="KW-0479">Metal-binding</keyword>
<feature type="compositionally biased region" description="Polar residues" evidence="11">
    <location>
        <begin position="739"/>
        <end position="753"/>
    </location>
</feature>
<dbReference type="GO" id="GO:0046872">
    <property type="term" value="F:metal ion binding"/>
    <property type="evidence" value="ECO:0007669"/>
    <property type="project" value="UniProtKB-KW"/>
</dbReference>
<evidence type="ECO:0000259" key="12">
    <source>
        <dbReference type="Pfam" id="PF13691"/>
    </source>
</evidence>
<evidence type="ECO:0000256" key="8">
    <source>
        <dbReference type="ARBA" id="ARBA00022759"/>
    </source>
</evidence>
<dbReference type="GO" id="GO:0005739">
    <property type="term" value="C:mitochondrion"/>
    <property type="evidence" value="ECO:0007669"/>
    <property type="project" value="TreeGrafter"/>
</dbReference>
<dbReference type="GO" id="GO:0042781">
    <property type="term" value="F:3'-tRNA processing endoribonuclease activity"/>
    <property type="evidence" value="ECO:0007669"/>
    <property type="project" value="UniProtKB-EC"/>
</dbReference>
<evidence type="ECO:0000256" key="2">
    <source>
        <dbReference type="ARBA" id="ARBA00001947"/>
    </source>
</evidence>
<feature type="compositionally biased region" description="Basic and acidic residues" evidence="11">
    <location>
        <begin position="1484"/>
        <end position="1518"/>
    </location>
</feature>
<evidence type="ECO:0000313" key="13">
    <source>
        <dbReference type="EMBL" id="CAF9929171.1"/>
    </source>
</evidence>
<dbReference type="InterPro" id="IPR027794">
    <property type="entry name" value="tRNase_Z_dom"/>
</dbReference>
<feature type="domain" description="tRNase Z endonuclease" evidence="12">
    <location>
        <begin position="106"/>
        <end position="168"/>
    </location>
</feature>
<name>A0A8H3FNA1_9LECA</name>
<feature type="compositionally biased region" description="Basic and acidic residues" evidence="11">
    <location>
        <begin position="1070"/>
        <end position="1152"/>
    </location>
</feature>
<dbReference type="PANTHER" id="PTHR12553">
    <property type="entry name" value="ZINC PHOSPHODIESTERASE ELAC PROTEIN 2"/>
    <property type="match status" value="1"/>
</dbReference>
<dbReference type="CDD" id="cd07718">
    <property type="entry name" value="RNaseZ_ELAC1_ELAC2-C-term-like_MBL-fold"/>
    <property type="match status" value="1"/>
</dbReference>